<dbReference type="AlphaFoldDB" id="A0A645K129"/>
<sequence>MTQRSVVRKLLTCLVSVQFDRLHQAINVAFQYHTVIYDGCDFIDYLWGSETGIRDHGDTEKQRFPVLHTFSISINRDADYVVNQSDHKEL</sequence>
<name>A0A645K129_9ZZZZ</name>
<gene>
    <name evidence="1" type="ORF">SDC9_212610</name>
</gene>
<protein>
    <submittedName>
        <fullName evidence="1">Uncharacterized protein</fullName>
    </submittedName>
</protein>
<reference evidence="1" key="1">
    <citation type="submission" date="2019-08" db="EMBL/GenBank/DDBJ databases">
        <authorList>
            <person name="Kucharzyk K."/>
            <person name="Murdoch R.W."/>
            <person name="Higgins S."/>
            <person name="Loffler F."/>
        </authorList>
    </citation>
    <scope>NUCLEOTIDE SEQUENCE</scope>
</reference>
<proteinExistence type="predicted"/>
<accession>A0A645K129</accession>
<evidence type="ECO:0000313" key="1">
    <source>
        <dbReference type="EMBL" id="MPN64833.1"/>
    </source>
</evidence>
<organism evidence="1">
    <name type="scientific">bioreactor metagenome</name>
    <dbReference type="NCBI Taxonomy" id="1076179"/>
    <lineage>
        <taxon>unclassified sequences</taxon>
        <taxon>metagenomes</taxon>
        <taxon>ecological metagenomes</taxon>
    </lineage>
</organism>
<dbReference type="EMBL" id="VSSQ01146286">
    <property type="protein sequence ID" value="MPN64833.1"/>
    <property type="molecule type" value="Genomic_DNA"/>
</dbReference>
<comment type="caution">
    <text evidence="1">The sequence shown here is derived from an EMBL/GenBank/DDBJ whole genome shotgun (WGS) entry which is preliminary data.</text>
</comment>